<keyword evidence="1" id="KW-0472">Membrane</keyword>
<organism evidence="2 3">
    <name type="scientific">Lapidilactobacillus mulanensis</name>
    <dbReference type="NCBI Taxonomy" id="2485999"/>
    <lineage>
        <taxon>Bacteria</taxon>
        <taxon>Bacillati</taxon>
        <taxon>Bacillota</taxon>
        <taxon>Bacilli</taxon>
        <taxon>Lactobacillales</taxon>
        <taxon>Lactobacillaceae</taxon>
        <taxon>Lapidilactobacillus</taxon>
    </lineage>
</organism>
<reference evidence="3" key="1">
    <citation type="journal article" date="2019" name="Int. J. Syst. Evol. Microbiol.">
        <title>The Global Catalogue of Microorganisms (GCM) 10K type strain sequencing project: providing services to taxonomists for standard genome sequencing and annotation.</title>
        <authorList>
            <consortium name="The Broad Institute Genomics Platform"/>
            <consortium name="The Broad Institute Genome Sequencing Center for Infectious Disease"/>
            <person name="Wu L."/>
            <person name="Ma J."/>
        </authorList>
    </citation>
    <scope>NUCLEOTIDE SEQUENCE [LARGE SCALE GENOMIC DNA]</scope>
    <source>
        <strain evidence="3">CCM 8951</strain>
    </source>
</reference>
<evidence type="ECO:0000313" key="2">
    <source>
        <dbReference type="EMBL" id="MFD1465373.1"/>
    </source>
</evidence>
<dbReference type="InterPro" id="IPR046503">
    <property type="entry name" value="DUF6681"/>
</dbReference>
<feature type="transmembrane region" description="Helical" evidence="1">
    <location>
        <begin position="25"/>
        <end position="42"/>
    </location>
</feature>
<sequence>MLTALEIANKVLGYFNIKDKPKNRMFTLIGFFANFYLLYLAITNMRYAGYRLIGLGFLAAFLLVFYFEVLNYFYYFTDKRFKFDVSPWIEKKLGGHPANAATTQPVTFAQNVPSAGLFDRKQVLPVELNITFAEQQHIDDLAQELITQGYLSLNYNGLTDRDLYAQAQQSHERLFAMGTPLQLPFYEIKNEHGHLVLYAGVNALSEQAVGDIRKVGLTNADLAQEKYDLVVANSFLRGGPYKIAGRGGLIENTEPYEIVAEVAYQPKKVNQQ</sequence>
<keyword evidence="3" id="KW-1185">Reference proteome</keyword>
<feature type="transmembrane region" description="Helical" evidence="1">
    <location>
        <begin position="48"/>
        <end position="74"/>
    </location>
</feature>
<gene>
    <name evidence="2" type="ORF">ACFQ4L_04605</name>
</gene>
<accession>A0ABW4DNF5</accession>
<keyword evidence="1" id="KW-0812">Transmembrane</keyword>
<dbReference type="Proteomes" id="UP001597244">
    <property type="component" value="Unassembled WGS sequence"/>
</dbReference>
<dbReference type="EMBL" id="JBHTOF010000032">
    <property type="protein sequence ID" value="MFD1465373.1"/>
    <property type="molecule type" value="Genomic_DNA"/>
</dbReference>
<comment type="caution">
    <text evidence="2">The sequence shown here is derived from an EMBL/GenBank/DDBJ whole genome shotgun (WGS) entry which is preliminary data.</text>
</comment>
<proteinExistence type="predicted"/>
<keyword evidence="1" id="KW-1133">Transmembrane helix</keyword>
<evidence type="ECO:0000313" key="3">
    <source>
        <dbReference type="Proteomes" id="UP001597244"/>
    </source>
</evidence>
<protein>
    <submittedName>
        <fullName evidence="2">DUF6681 family protein</fullName>
    </submittedName>
</protein>
<evidence type="ECO:0000256" key="1">
    <source>
        <dbReference type="SAM" id="Phobius"/>
    </source>
</evidence>
<name>A0ABW4DNF5_9LACO</name>
<dbReference type="Pfam" id="PF20386">
    <property type="entry name" value="DUF6681"/>
    <property type="match status" value="1"/>
</dbReference>
<dbReference type="RefSeq" id="WP_125576731.1">
    <property type="nucleotide sequence ID" value="NZ_JBHTOF010000032.1"/>
</dbReference>